<dbReference type="Proteomes" id="UP001335325">
    <property type="component" value="Chromosome"/>
</dbReference>
<feature type="transmembrane region" description="Helical" evidence="1">
    <location>
        <begin position="53"/>
        <end position="72"/>
    </location>
</feature>
<keyword evidence="1" id="KW-0812">Transmembrane</keyword>
<proteinExistence type="predicted"/>
<accession>A0ABZ1GI12</accession>
<organism evidence="2 3">
    <name type="scientific">Streptomyces hirsutus</name>
    <dbReference type="NCBI Taxonomy" id="35620"/>
    <lineage>
        <taxon>Bacteria</taxon>
        <taxon>Bacillati</taxon>
        <taxon>Actinomycetota</taxon>
        <taxon>Actinomycetes</taxon>
        <taxon>Kitasatosporales</taxon>
        <taxon>Streptomycetaceae</taxon>
        <taxon>Streptomyces</taxon>
    </lineage>
</organism>
<keyword evidence="1" id="KW-1133">Transmembrane helix</keyword>
<name>A0ABZ1GI12_9ACTN</name>
<evidence type="ECO:0000313" key="2">
    <source>
        <dbReference type="EMBL" id="WSD04956.1"/>
    </source>
</evidence>
<reference evidence="2 3" key="1">
    <citation type="submission" date="2022-10" db="EMBL/GenBank/DDBJ databases">
        <title>The complete genomes of actinobacterial strains from the NBC collection.</title>
        <authorList>
            <person name="Joergensen T.S."/>
            <person name="Alvarez Arevalo M."/>
            <person name="Sterndorff E.B."/>
            <person name="Faurdal D."/>
            <person name="Vuksanovic O."/>
            <person name="Mourched A.-S."/>
            <person name="Charusanti P."/>
            <person name="Shaw S."/>
            <person name="Blin K."/>
            <person name="Weber T."/>
        </authorList>
    </citation>
    <scope>NUCLEOTIDE SEQUENCE [LARGE SCALE GENOMIC DNA]</scope>
    <source>
        <strain evidence="2 3">NBC 01753</strain>
    </source>
</reference>
<dbReference type="EMBL" id="CP109134">
    <property type="protein sequence ID" value="WSD04956.1"/>
    <property type="molecule type" value="Genomic_DNA"/>
</dbReference>
<dbReference type="RefSeq" id="WP_326751242.1">
    <property type="nucleotide sequence ID" value="NZ_CP109134.1"/>
</dbReference>
<protein>
    <submittedName>
        <fullName evidence="2">Uncharacterized protein</fullName>
    </submittedName>
</protein>
<gene>
    <name evidence="2" type="ORF">OIE73_03740</name>
</gene>
<sequence length="123" mass="13312">MTRRSRSQGALGQLVWHALLVKRHKISPHPEIPVPEVESPEPFSAHLKRVADFGLVLLGVLSVLGVLVPPVVRLRGPATLGHRPAPPAARPPAVPGSLAERGVTVQRHAEPDRDLRRVLMVAP</sequence>
<evidence type="ECO:0000256" key="1">
    <source>
        <dbReference type="SAM" id="Phobius"/>
    </source>
</evidence>
<keyword evidence="3" id="KW-1185">Reference proteome</keyword>
<evidence type="ECO:0000313" key="3">
    <source>
        <dbReference type="Proteomes" id="UP001335325"/>
    </source>
</evidence>
<dbReference type="GeneID" id="91541652"/>
<keyword evidence="1" id="KW-0472">Membrane</keyword>